<gene>
    <name evidence="3" type="ORF">AB447_218990</name>
    <name evidence="4" type="ORF">P8828_11485</name>
</gene>
<name>A0A0J6EMW3_9BACI</name>
<organism evidence="3 5">
    <name type="scientific">Bacillus glycinifermentans</name>
    <dbReference type="NCBI Taxonomy" id="1664069"/>
    <lineage>
        <taxon>Bacteria</taxon>
        <taxon>Bacillati</taxon>
        <taxon>Bacillota</taxon>
        <taxon>Bacilli</taxon>
        <taxon>Bacillales</taxon>
        <taxon>Bacillaceae</taxon>
        <taxon>Bacillus</taxon>
    </lineage>
</organism>
<dbReference type="Proteomes" id="UP001341297">
    <property type="component" value="Unassembled WGS sequence"/>
</dbReference>
<dbReference type="RefSeq" id="WP_048353057.1">
    <property type="nucleotide sequence ID" value="NZ_CP023481.1"/>
</dbReference>
<feature type="domain" description="Repressor Rok winged helix" evidence="1">
    <location>
        <begin position="57"/>
        <end position="112"/>
    </location>
</feature>
<evidence type="ECO:0000259" key="2">
    <source>
        <dbReference type="Pfam" id="PF26513"/>
    </source>
</evidence>
<comment type="caution">
    <text evidence="3">The sequence shown here is derived from an EMBL/GenBank/DDBJ whole genome shotgun (WGS) entry which is preliminary data.</text>
</comment>
<sequence>MSKREALKNRLLLLGELEQKIWKDFRKEREGIYARLGELDREIHRHRRSNKEYYAAHCVEIIKQQKGKIVTTKELKMKLRERTNFNVHRISELYELIQKLEPNISKERRGCFLYLGNSSDKNGNRL</sequence>
<dbReference type="InterPro" id="IPR056984">
    <property type="entry name" value="WH_Rok"/>
</dbReference>
<dbReference type="STRING" id="1664069.BGLY_1638"/>
<keyword evidence="6" id="KW-1185">Reference proteome</keyword>
<accession>A0A0J6EMW3</accession>
<reference evidence="3" key="2">
    <citation type="submission" date="2015-10" db="EMBL/GenBank/DDBJ databases">
        <authorList>
            <person name="Gilbert D.G."/>
        </authorList>
    </citation>
    <scope>NUCLEOTIDE SEQUENCE</scope>
    <source>
        <strain evidence="3">GO-13</strain>
    </source>
</reference>
<dbReference type="AlphaFoldDB" id="A0A0J6EMW3"/>
<dbReference type="Pfam" id="PF26513">
    <property type="entry name" value="Rok_N"/>
    <property type="match status" value="1"/>
</dbReference>
<evidence type="ECO:0000313" key="6">
    <source>
        <dbReference type="Proteomes" id="UP001341297"/>
    </source>
</evidence>
<accession>A0A0J6HRN0</accession>
<dbReference type="InterPro" id="IPR058971">
    <property type="entry name" value="Rok_N_oligomerisation"/>
</dbReference>
<dbReference type="Proteomes" id="UP000036168">
    <property type="component" value="Unassembled WGS sequence"/>
</dbReference>
<feature type="domain" description="Rok N-terminal oligomerisation" evidence="2">
    <location>
        <begin position="2"/>
        <end position="40"/>
    </location>
</feature>
<dbReference type="EMBL" id="LECW02000021">
    <property type="protein sequence ID" value="KRT93472.1"/>
    <property type="molecule type" value="Genomic_DNA"/>
</dbReference>
<proteinExistence type="predicted"/>
<evidence type="ECO:0000259" key="1">
    <source>
        <dbReference type="Pfam" id="PF23159"/>
    </source>
</evidence>
<dbReference type="EMBL" id="JARRTL010000009">
    <property type="protein sequence ID" value="MEC0485456.1"/>
    <property type="molecule type" value="Genomic_DNA"/>
</dbReference>
<dbReference type="Pfam" id="PF23159">
    <property type="entry name" value="WHD_Rok"/>
    <property type="match status" value="1"/>
</dbReference>
<evidence type="ECO:0000313" key="4">
    <source>
        <dbReference type="EMBL" id="MEC0485456.1"/>
    </source>
</evidence>
<reference evidence="3 5" key="1">
    <citation type="journal article" date="2015" name="Int. J. Syst. Evol. Microbiol.">
        <title>Bacillus glycinifermentans sp. nov., isolated from fermented soybean paste.</title>
        <authorList>
            <person name="Kim S.J."/>
            <person name="Dunlap C.A."/>
            <person name="Kwon S.W."/>
            <person name="Rooney A.P."/>
        </authorList>
    </citation>
    <scope>NUCLEOTIDE SEQUENCE [LARGE SCALE GENOMIC DNA]</scope>
    <source>
        <strain evidence="3 5">GO-13</strain>
    </source>
</reference>
<dbReference type="OrthoDB" id="2861795at2"/>
<evidence type="ECO:0000313" key="5">
    <source>
        <dbReference type="Proteomes" id="UP000036168"/>
    </source>
</evidence>
<evidence type="ECO:0008006" key="7">
    <source>
        <dbReference type="Google" id="ProtNLM"/>
    </source>
</evidence>
<dbReference type="PATRIC" id="fig|1664069.3.peg.1383"/>
<evidence type="ECO:0000313" key="3">
    <source>
        <dbReference type="EMBL" id="KRT93472.1"/>
    </source>
</evidence>
<protein>
    <recommendedName>
        <fullName evidence="7">Transcriptional regulator</fullName>
    </recommendedName>
</protein>
<reference evidence="4 6" key="3">
    <citation type="submission" date="2023-03" db="EMBL/GenBank/DDBJ databases">
        <title>Agriculturally important microbes genome sequencing.</title>
        <authorList>
            <person name="Dunlap C."/>
        </authorList>
    </citation>
    <scope>NUCLEOTIDE SEQUENCE [LARGE SCALE GENOMIC DNA]</scope>
    <source>
        <strain evidence="4 6">CBP-3203</strain>
    </source>
</reference>